<feature type="domain" description="Circularly permuted ATP-grasp type 2" evidence="3">
    <location>
        <begin position="117"/>
        <end position="514"/>
    </location>
</feature>
<dbReference type="Gene3D" id="3.40.50.11290">
    <property type="match status" value="1"/>
</dbReference>
<dbReference type="InterPro" id="IPR051680">
    <property type="entry name" value="ATP-dep_Glu-Cys_Ligase-2"/>
</dbReference>
<feature type="compositionally biased region" description="Pro residues" evidence="1">
    <location>
        <begin position="11"/>
        <end position="23"/>
    </location>
</feature>
<keyword evidence="5" id="KW-1185">Reference proteome</keyword>
<evidence type="ECO:0008006" key="6">
    <source>
        <dbReference type="Google" id="ProtNLM"/>
    </source>
</evidence>
<dbReference type="PANTHER" id="PTHR34595">
    <property type="entry name" value="BLR5612 PROTEIN"/>
    <property type="match status" value="1"/>
</dbReference>
<evidence type="ECO:0000259" key="2">
    <source>
        <dbReference type="Pfam" id="PF04168"/>
    </source>
</evidence>
<dbReference type="Pfam" id="PF04168">
    <property type="entry name" value="Alpha-E"/>
    <property type="match status" value="1"/>
</dbReference>
<comment type="caution">
    <text evidence="4">The sequence shown here is derived from an EMBL/GenBank/DDBJ whole genome shotgun (WGS) entry which is preliminary data.</text>
</comment>
<dbReference type="SUPFAM" id="SSF56059">
    <property type="entry name" value="Glutathione synthetase ATP-binding domain-like"/>
    <property type="match status" value="1"/>
</dbReference>
<proteinExistence type="predicted"/>
<feature type="domain" description="DUF403" evidence="2">
    <location>
        <begin position="563"/>
        <end position="904"/>
    </location>
</feature>
<dbReference type="Proteomes" id="UP000618382">
    <property type="component" value="Unassembled WGS sequence"/>
</dbReference>
<dbReference type="InterPro" id="IPR025841">
    <property type="entry name" value="CP_ATPgrasp_2"/>
</dbReference>
<name>A0ABQ4DAH2_9CELL</name>
<evidence type="ECO:0000259" key="3">
    <source>
        <dbReference type="Pfam" id="PF14403"/>
    </source>
</evidence>
<dbReference type="Gene3D" id="3.30.1490.270">
    <property type="match status" value="1"/>
</dbReference>
<evidence type="ECO:0000313" key="4">
    <source>
        <dbReference type="EMBL" id="GIG32715.1"/>
    </source>
</evidence>
<feature type="compositionally biased region" description="Basic and acidic residues" evidence="1">
    <location>
        <begin position="694"/>
        <end position="713"/>
    </location>
</feature>
<organism evidence="4 5">
    <name type="scientific">Cellulomonas oligotrophica</name>
    <dbReference type="NCBI Taxonomy" id="931536"/>
    <lineage>
        <taxon>Bacteria</taxon>
        <taxon>Bacillati</taxon>
        <taxon>Actinomycetota</taxon>
        <taxon>Actinomycetes</taxon>
        <taxon>Micrococcales</taxon>
        <taxon>Cellulomonadaceae</taxon>
        <taxon>Cellulomonas</taxon>
    </lineage>
</organism>
<dbReference type="PANTHER" id="PTHR34595:SF2">
    <property type="entry name" value="BLR2978 PROTEIN"/>
    <property type="match status" value="1"/>
</dbReference>
<protein>
    <recommendedName>
        <fullName evidence="6">DUF403 domain-containing protein</fullName>
    </recommendedName>
</protein>
<gene>
    <name evidence="4" type="ORF">Col01nite_18740</name>
</gene>
<evidence type="ECO:0000313" key="5">
    <source>
        <dbReference type="Proteomes" id="UP000618382"/>
    </source>
</evidence>
<dbReference type="Pfam" id="PF14403">
    <property type="entry name" value="CP_ATPgrasp_2"/>
    <property type="match status" value="1"/>
</dbReference>
<sequence length="933" mass="98692">MGVGVRHAPSIPGPRGPPGPDTPAGPAARGGPGARAGRGCDRLHRVTDLLSSPRPDGAVVAHRPDWSWLTEPADAPTPEDLLRAGRQAEQVLAEHGVTYGADRTDGGAGPWRLDPEPVVVDEPEWLRLDAALVQRAELLDAVLHDLYGPRRLLTDRLLPPSAVLSHPGFVRAVDGLRTPGGRELVLTATDLVRDSDGAWCAVADRTQAPSGLGYAMEDRRVVAQVLAPVYRQATIARLGPFFHALRQALRDVAPASAGDEPRAVLLSAGPASETAFDQAYLASMLGLPLVEGSDLLVREGRLHLEGIDGLEPVDVVLRRVDADWCDPLDLRAGSRLGVPGLVRAVRGGSVSLVNPLGVSVLESPALAAYLPRLAREVLDQDLALPSAPTWWCGDERALRHVLGRLDRLVLKPTAPGAEPVLGWALGEEERAALAARVAAEPWAWVGQEPVGPHAAAPVEVGAAGVGTDGTTTTDGPGTGVGPVDLGPRAAVLRAYAVAHAGSYTVMAGGLARVADSLVVSSSRGAVAKDVWVLDPSAAAEPTAPSRDETLVTARAWRGHGISPRAAENLFWMGRYAERAEDEVRVLRAVADRWDDDHHRPASAGGRALGVLLAALTPAALPDGGEAAALAAAAEGDATVVAPPVPALRDLLLDRRTRGSVARAVKRLTTAAAAVRDQLSTDTFAPLGRIERALRDERHRARRRGDDPAGRPDDAAAVTVGLRPTLDRVLEGLLALAGVAAEGLTRDAGWHFLDAGRRIERAQNLVGTLAATVVVRHAPEVEELVLESVLLATESAITYRRRHPSGTTLTGVLDLLVHDRTNPRSLAFCLDRLLADLEAVPPPWRSAGQRDHLLQGVTDLVAELDTVAVGSVVSDDGRRVRLAEALESIQWRLRAAADEIERVHFARPGPSRALDDLWGSTSGSPWQPTEEVAP</sequence>
<feature type="region of interest" description="Disordered" evidence="1">
    <location>
        <begin position="694"/>
        <end position="715"/>
    </location>
</feature>
<reference evidence="4 5" key="1">
    <citation type="submission" date="2021-01" db="EMBL/GenBank/DDBJ databases">
        <title>Whole genome shotgun sequence of Cellulomonas oligotrophica NBRC 109435.</title>
        <authorList>
            <person name="Komaki H."/>
            <person name="Tamura T."/>
        </authorList>
    </citation>
    <scope>NUCLEOTIDE SEQUENCE [LARGE SCALE GENOMIC DNA]</scope>
    <source>
        <strain evidence="4 5">NBRC 109435</strain>
    </source>
</reference>
<feature type="region of interest" description="Disordered" evidence="1">
    <location>
        <begin position="1"/>
        <end position="39"/>
    </location>
</feature>
<evidence type="ECO:0000256" key="1">
    <source>
        <dbReference type="SAM" id="MobiDB-lite"/>
    </source>
</evidence>
<feature type="region of interest" description="Disordered" evidence="1">
    <location>
        <begin position="913"/>
        <end position="933"/>
    </location>
</feature>
<accession>A0ABQ4DAH2</accession>
<dbReference type="InterPro" id="IPR007296">
    <property type="entry name" value="DUF403"/>
</dbReference>
<dbReference type="EMBL" id="BONN01000004">
    <property type="protein sequence ID" value="GIG32715.1"/>
    <property type="molecule type" value="Genomic_DNA"/>
</dbReference>